<dbReference type="Proteomes" id="UP000044841">
    <property type="component" value="Unassembled WGS sequence"/>
</dbReference>
<sequence>MGDPNARLNALATQGSMAQDLAQCFASGSEAHLESSEVISEVTLPCEFDIQDVLKICRAIKEGEKTRNYTLQVYNCYFFSLAIQACLTRFIAYWEDSEHFAKWHLRANEAVEELNNTDWALSASGSSPYYHVLFKILSILSSRNNQESSLMTDIKSKLQQLMACSSTVQRDIKYRVNNLLWYSAISSSLDKFVEENVIEAVLDTLQERLSEVLTSGSFETLEETDSQLPSILTRLIARAGGTEWPKSHAFTLNKLKQKKISQLRAGLQTLKQDTHLESHIPMDPAAGTSICWPWVQYLVAYFLWALHIVLLSVSGITLLEVSGAPTIAIEKWLDDIVAKLEYSGTIKCPGPEWVIQDMHVLLKDQRAIWNKSPWNSIYVSIKYHMHASANIFEYLEESKPTIGVRFGDAETELNIRVSNFQEHIVERIKMQAKEVESFWLGSSAKIQVELKETLSQVWRMIREDASITEKVVQINHQLIQKLELLPAQDLEARATSWRESLPNLESWVQELLDVASRPDAQPEAMTEYARAKQELDHNKALFTKAQEILNDKQFQPTQAQVVNLNGTSQTVIPRDRTTFVDLMRMWFVQTGRNSDAIPQIGEKRLDLYQLHIEVENLGGPEKVQAAGLWRLAAINMGYVTHEQIDSQLAQIAKVLANAYISLLIPFDMFCLERMRAAENGIQSNSIDLGLAQPEVQEELQQLNQQQAHQQQYARKSQSQPHDHQSSIGGGSLPSNIQAHNLGMASGLKLPFSPDAMDRAKLVAGIDTLLAPHPDAFEKELEDLGIENNLLSSPAPQTDRFRVTAEANMLPSLSLRIPTDPERRTPPPMHSPWPPSPNIPVVYIPSSSHAGLSAPRPISWSLNPYASAMIRRASASPDNDMPSPPGGLMEANPFRTEHWAPMPPPMRPPSSPKTPTISIPISPSYPGPSVPPPISWSLNPYASAMIRRASLDDDVPLPPGGSMETNPFRISGEPRADGH</sequence>
<dbReference type="EMBL" id="CYGV01001586">
    <property type="protein sequence ID" value="CUA75652.1"/>
    <property type="molecule type" value="Genomic_DNA"/>
</dbReference>
<evidence type="ECO:0000256" key="1">
    <source>
        <dbReference type="SAM" id="MobiDB-lite"/>
    </source>
</evidence>
<accession>A0A0K6GAJ7</accession>
<dbReference type="SMART" id="SM01014">
    <property type="entry name" value="ARID"/>
    <property type="match status" value="1"/>
</dbReference>
<dbReference type="SMART" id="SM00501">
    <property type="entry name" value="BRIGHT"/>
    <property type="match status" value="1"/>
</dbReference>
<organism evidence="3 4">
    <name type="scientific">Rhizoctonia solani</name>
    <dbReference type="NCBI Taxonomy" id="456999"/>
    <lineage>
        <taxon>Eukaryota</taxon>
        <taxon>Fungi</taxon>
        <taxon>Dikarya</taxon>
        <taxon>Basidiomycota</taxon>
        <taxon>Agaricomycotina</taxon>
        <taxon>Agaricomycetes</taxon>
        <taxon>Cantharellales</taxon>
        <taxon>Ceratobasidiaceae</taxon>
        <taxon>Rhizoctonia</taxon>
    </lineage>
</organism>
<dbReference type="SUPFAM" id="SSF46774">
    <property type="entry name" value="ARID-like"/>
    <property type="match status" value="1"/>
</dbReference>
<dbReference type="InterPro" id="IPR001606">
    <property type="entry name" value="ARID_dom"/>
</dbReference>
<dbReference type="Pfam" id="PF01388">
    <property type="entry name" value="ARID"/>
    <property type="match status" value="1"/>
</dbReference>
<dbReference type="CDD" id="cd16100">
    <property type="entry name" value="ARID"/>
    <property type="match status" value="1"/>
</dbReference>
<feature type="domain" description="ARID" evidence="2">
    <location>
        <begin position="573"/>
        <end position="671"/>
    </location>
</feature>
<feature type="region of interest" description="Disordered" evidence="1">
    <location>
        <begin position="699"/>
        <end position="735"/>
    </location>
</feature>
<dbReference type="Gene3D" id="1.10.150.60">
    <property type="entry name" value="ARID DNA-binding domain"/>
    <property type="match status" value="1"/>
</dbReference>
<dbReference type="InterPro" id="IPR036431">
    <property type="entry name" value="ARID_dom_sf"/>
</dbReference>
<evidence type="ECO:0000259" key="2">
    <source>
        <dbReference type="PROSITE" id="PS51011"/>
    </source>
</evidence>
<feature type="compositionally biased region" description="Low complexity" evidence="1">
    <location>
        <begin position="699"/>
        <end position="717"/>
    </location>
</feature>
<name>A0A0K6GAJ7_9AGAM</name>
<evidence type="ECO:0000313" key="3">
    <source>
        <dbReference type="EMBL" id="CUA75652.1"/>
    </source>
</evidence>
<gene>
    <name evidence="3" type="ORF">RSOLAG22IIIB_11901</name>
</gene>
<keyword evidence="4" id="KW-1185">Reference proteome</keyword>
<reference evidence="3 4" key="1">
    <citation type="submission" date="2015-07" db="EMBL/GenBank/DDBJ databases">
        <authorList>
            <person name="Noorani M."/>
        </authorList>
    </citation>
    <scope>NUCLEOTIDE SEQUENCE [LARGE SCALE GENOMIC DNA]</scope>
    <source>
        <strain evidence="3">BBA 69670</strain>
    </source>
</reference>
<evidence type="ECO:0000313" key="4">
    <source>
        <dbReference type="Proteomes" id="UP000044841"/>
    </source>
</evidence>
<feature type="region of interest" description="Disordered" evidence="1">
    <location>
        <begin position="950"/>
        <end position="978"/>
    </location>
</feature>
<proteinExistence type="predicted"/>
<protein>
    <submittedName>
        <fullName evidence="3">Myoferlin</fullName>
    </submittedName>
</protein>
<dbReference type="PROSITE" id="PS51011">
    <property type="entry name" value="ARID"/>
    <property type="match status" value="1"/>
</dbReference>
<dbReference type="GO" id="GO:0003677">
    <property type="term" value="F:DNA binding"/>
    <property type="evidence" value="ECO:0007669"/>
    <property type="project" value="InterPro"/>
</dbReference>
<dbReference type="AlphaFoldDB" id="A0A0K6GAJ7"/>